<feature type="domain" description="Rad21/Rec8-like protein N-terminal" evidence="4">
    <location>
        <begin position="57"/>
        <end position="136"/>
    </location>
</feature>
<keyword evidence="2" id="KW-0539">Nucleus</keyword>
<dbReference type="EMBL" id="LFMY01000003">
    <property type="protein sequence ID" value="OKL62519.1"/>
    <property type="molecule type" value="Genomic_DNA"/>
</dbReference>
<dbReference type="PANTHER" id="PTHR12585">
    <property type="entry name" value="SCC1 / RAD21 FAMILY MEMBER"/>
    <property type="match status" value="1"/>
</dbReference>
<proteinExistence type="predicted"/>
<dbReference type="RefSeq" id="XP_020122640.1">
    <property type="nucleotide sequence ID" value="XM_020265020.1"/>
</dbReference>
<evidence type="ECO:0000256" key="3">
    <source>
        <dbReference type="SAM" id="MobiDB-lite"/>
    </source>
</evidence>
<evidence type="ECO:0000313" key="5">
    <source>
        <dbReference type="EMBL" id="OKL62519.1"/>
    </source>
</evidence>
<dbReference type="GeneID" id="31002680"/>
<dbReference type="Proteomes" id="UP000214365">
    <property type="component" value="Unassembled WGS sequence"/>
</dbReference>
<dbReference type="InterPro" id="IPR039781">
    <property type="entry name" value="Rad21/Rec8-like"/>
</dbReference>
<dbReference type="GO" id="GO:0007064">
    <property type="term" value="P:mitotic sister chromatid cohesion"/>
    <property type="evidence" value="ECO:0007669"/>
    <property type="project" value="TreeGrafter"/>
</dbReference>
<gene>
    <name evidence="5" type="ORF">UA08_02925</name>
</gene>
<dbReference type="OrthoDB" id="5427633at2759"/>
<organism evidence="5 6">
    <name type="scientific">Talaromyces atroroseus</name>
    <dbReference type="NCBI Taxonomy" id="1441469"/>
    <lineage>
        <taxon>Eukaryota</taxon>
        <taxon>Fungi</taxon>
        <taxon>Dikarya</taxon>
        <taxon>Ascomycota</taxon>
        <taxon>Pezizomycotina</taxon>
        <taxon>Eurotiomycetes</taxon>
        <taxon>Eurotiomycetidae</taxon>
        <taxon>Eurotiales</taxon>
        <taxon>Trichocomaceae</taxon>
        <taxon>Talaromyces</taxon>
        <taxon>Talaromyces sect. Trachyspermi</taxon>
    </lineage>
</organism>
<keyword evidence="6" id="KW-1185">Reference proteome</keyword>
<reference evidence="5 6" key="1">
    <citation type="submission" date="2015-06" db="EMBL/GenBank/DDBJ databases">
        <title>Talaromyces atroroseus IBT 11181 draft genome.</title>
        <authorList>
            <person name="Rasmussen K.B."/>
            <person name="Rasmussen S."/>
            <person name="Petersen B."/>
            <person name="Sicheritz-Ponten T."/>
            <person name="Mortensen U.H."/>
            <person name="Thrane U."/>
        </authorList>
    </citation>
    <scope>NUCLEOTIDE SEQUENCE [LARGE SCALE GENOMIC DNA]</scope>
    <source>
        <strain evidence="5 6">IBT 11181</strain>
    </source>
</reference>
<dbReference type="GO" id="GO:0030892">
    <property type="term" value="C:mitotic cohesin complex"/>
    <property type="evidence" value="ECO:0007669"/>
    <property type="project" value="TreeGrafter"/>
</dbReference>
<dbReference type="GO" id="GO:0003682">
    <property type="term" value="F:chromatin binding"/>
    <property type="evidence" value="ECO:0007669"/>
    <property type="project" value="TreeGrafter"/>
</dbReference>
<name>A0A225B3D7_TALAT</name>
<comment type="caution">
    <text evidence="5">The sequence shown here is derived from an EMBL/GenBank/DDBJ whole genome shotgun (WGS) entry which is preliminary data.</text>
</comment>
<dbReference type="GO" id="GO:0005634">
    <property type="term" value="C:nucleus"/>
    <property type="evidence" value="ECO:0007669"/>
    <property type="project" value="UniProtKB-SubCell"/>
</dbReference>
<dbReference type="InterPro" id="IPR006910">
    <property type="entry name" value="Rad21_Rec8_N"/>
</dbReference>
<feature type="compositionally biased region" description="Basic and acidic residues" evidence="3">
    <location>
        <begin position="448"/>
        <end position="469"/>
    </location>
</feature>
<dbReference type="PANTHER" id="PTHR12585:SF70">
    <property type="entry name" value="RAD21_REC8 N TERMINAL DOMAIN PROTEIN (AFU_ORTHOLOGUE AFUA_6G02900)"/>
    <property type="match status" value="1"/>
</dbReference>
<feature type="compositionally biased region" description="Low complexity" evidence="3">
    <location>
        <begin position="490"/>
        <end position="500"/>
    </location>
</feature>
<feature type="region of interest" description="Disordered" evidence="3">
    <location>
        <begin position="439"/>
        <end position="500"/>
    </location>
</feature>
<dbReference type="Pfam" id="PF04825">
    <property type="entry name" value="Rad21_Rec8_N"/>
    <property type="match status" value="1"/>
</dbReference>
<sequence>MGLPQSGECLPLHKHASSSVPAYFSSFLTFHPRPNDGLSSDNPNSFLNRLVATLGQNSTSKKINRKAILGVDVPRACDTIMHPEAPMALRLQGNLLYGISKVYSRQCVYTLTDVQAMLDKMKTALKVVHGRGLHVDAGKARPEELVVPYDPAFIPDFTFPGLDLDLLNPCGPAAPDLKLNSNLISSNLSVSPHSQLDLDTLPQLDVDSSSNTLAEFGRFSFDSGSIHSAKQRNVFGRSEIKTEEEGVLLQPDFDFDEEGNIFDLVMTDAPAIQVETPVRGRSEDIVQVPQENATMVTPVGNNLRDGLQQDDNLDAREGSSPTWGRLPDPEYVDKSPQDRNAGSNRKIRARKALEMDALTQIARGELLLWDKEYLQNMSRLDIQKAYARSLAQARKNATSWISGRGIGSVGIGLGVDCVSHPLKSFCGEALIIALSDEQPMTKQGRKRSSSDVSHEEGRNVRPKVSHGELEVSVAHPGGPGGQQEDVELGLDAPPSLPDDAPSQMPWNITASLQGSVAGSSSVSRYYYGGLGRRGSRFPSASPLAGRGLPQDLFGHDSLSSLSLRDFGGFHDDGSGGFMDEDQSAQHAELSKFESQLTVSSLDDTDRNFVDFLKVRVQHARLAQDGEESSQSQKMAFSKLLPPKLTSRAVATQALMHVLTLASKSIIQVSQSKRCQGPAYVIDDLDEIRLVIRG</sequence>
<evidence type="ECO:0000256" key="2">
    <source>
        <dbReference type="ARBA" id="ARBA00023242"/>
    </source>
</evidence>
<dbReference type="CDD" id="cd21789">
    <property type="entry name" value="Rad21_Rec8_M_SpRec8p-like"/>
    <property type="match status" value="1"/>
</dbReference>
<evidence type="ECO:0000256" key="1">
    <source>
        <dbReference type="ARBA" id="ARBA00004123"/>
    </source>
</evidence>
<comment type="subcellular location">
    <subcellularLocation>
        <location evidence="1">Nucleus</location>
    </subcellularLocation>
</comment>
<dbReference type="STRING" id="1441469.A0A225B3D7"/>
<evidence type="ECO:0000259" key="4">
    <source>
        <dbReference type="Pfam" id="PF04825"/>
    </source>
</evidence>
<accession>A0A225B3D7</accession>
<protein>
    <recommendedName>
        <fullName evidence="4">Rad21/Rec8-like protein N-terminal domain-containing protein</fullName>
    </recommendedName>
</protein>
<feature type="region of interest" description="Disordered" evidence="3">
    <location>
        <begin position="298"/>
        <end position="346"/>
    </location>
</feature>
<dbReference type="AlphaFoldDB" id="A0A225B3D7"/>
<evidence type="ECO:0000313" key="6">
    <source>
        <dbReference type="Proteomes" id="UP000214365"/>
    </source>
</evidence>
<feature type="compositionally biased region" description="Basic and acidic residues" evidence="3">
    <location>
        <begin position="327"/>
        <end position="337"/>
    </location>
</feature>